<feature type="region of interest" description="Disordered" evidence="6">
    <location>
        <begin position="419"/>
        <end position="448"/>
    </location>
</feature>
<keyword evidence="9" id="KW-1185">Reference proteome</keyword>
<feature type="compositionally biased region" description="Polar residues" evidence="6">
    <location>
        <begin position="481"/>
        <end position="495"/>
    </location>
</feature>
<evidence type="ECO:0000256" key="2">
    <source>
        <dbReference type="ARBA" id="ARBA00022741"/>
    </source>
</evidence>
<dbReference type="CDD" id="cd14009">
    <property type="entry name" value="STKc_ATG1_ULK_like"/>
    <property type="match status" value="1"/>
</dbReference>
<dbReference type="Gramene" id="TVU47613">
    <property type="protein sequence ID" value="TVU47613"/>
    <property type="gene ID" value="EJB05_07219"/>
</dbReference>
<feature type="binding site" evidence="5">
    <location>
        <position position="110"/>
    </location>
    <ligand>
        <name>ATP</name>
        <dbReference type="ChEBI" id="CHEBI:30616"/>
    </ligand>
</feature>
<dbReference type="PANTHER" id="PTHR24348">
    <property type="entry name" value="SERINE/THREONINE-PROTEIN KINASE UNC-51-RELATED"/>
    <property type="match status" value="1"/>
</dbReference>
<keyword evidence="1" id="KW-0808">Transferase</keyword>
<dbReference type="GO" id="GO:0005524">
    <property type="term" value="F:ATP binding"/>
    <property type="evidence" value="ECO:0007669"/>
    <property type="project" value="UniProtKB-UniRule"/>
</dbReference>
<evidence type="ECO:0000256" key="3">
    <source>
        <dbReference type="ARBA" id="ARBA00022777"/>
    </source>
</evidence>
<reference evidence="8 9" key="1">
    <citation type="journal article" date="2019" name="Sci. Rep.">
        <title>A high-quality genome of Eragrostis curvula grass provides insights into Poaceae evolution and supports new strategies to enhance forage quality.</title>
        <authorList>
            <person name="Carballo J."/>
            <person name="Santos B.A.C.M."/>
            <person name="Zappacosta D."/>
            <person name="Garbus I."/>
            <person name="Selva J.P."/>
            <person name="Gallo C.A."/>
            <person name="Diaz A."/>
            <person name="Albertini E."/>
            <person name="Caccamo M."/>
            <person name="Echenique V."/>
        </authorList>
    </citation>
    <scope>NUCLEOTIDE SEQUENCE [LARGE SCALE GENOMIC DNA]</scope>
    <source>
        <strain evidence="9">cv. Victoria</strain>
        <tissue evidence="8">Leaf</tissue>
    </source>
</reference>
<evidence type="ECO:0000256" key="5">
    <source>
        <dbReference type="PROSITE-ProRule" id="PRU10141"/>
    </source>
</evidence>
<evidence type="ECO:0000313" key="8">
    <source>
        <dbReference type="EMBL" id="TVU47613.1"/>
    </source>
</evidence>
<feature type="domain" description="Protein kinase" evidence="7">
    <location>
        <begin position="81"/>
        <end position="323"/>
    </location>
</feature>
<evidence type="ECO:0000256" key="1">
    <source>
        <dbReference type="ARBA" id="ARBA00022679"/>
    </source>
</evidence>
<dbReference type="GO" id="GO:0004674">
    <property type="term" value="F:protein serine/threonine kinase activity"/>
    <property type="evidence" value="ECO:0007669"/>
    <property type="project" value="InterPro"/>
</dbReference>
<dbReference type="SUPFAM" id="SSF56112">
    <property type="entry name" value="Protein kinase-like (PK-like)"/>
    <property type="match status" value="1"/>
</dbReference>
<dbReference type="InterPro" id="IPR056281">
    <property type="entry name" value="MIT_ATG1a/b/c"/>
</dbReference>
<feature type="compositionally biased region" description="Basic and acidic residues" evidence="6">
    <location>
        <begin position="328"/>
        <end position="341"/>
    </location>
</feature>
<feature type="non-terminal residue" evidence="8">
    <location>
        <position position="1"/>
    </location>
</feature>
<feature type="region of interest" description="Disordered" evidence="6">
    <location>
        <begin position="465"/>
        <end position="547"/>
    </location>
</feature>
<name>A0A5J9WHS0_9POAL</name>
<dbReference type="InterPro" id="IPR008271">
    <property type="entry name" value="Ser/Thr_kinase_AS"/>
</dbReference>
<dbReference type="SMART" id="SM00220">
    <property type="entry name" value="S_TKc"/>
    <property type="match status" value="1"/>
</dbReference>
<dbReference type="FunFam" id="1.10.510.10:FF:001704">
    <property type="entry name" value="Serine/threonine-protein kinase ATG1c"/>
    <property type="match status" value="1"/>
</dbReference>
<dbReference type="Gene3D" id="1.10.510.10">
    <property type="entry name" value="Transferase(Phosphotransferase) domain 1"/>
    <property type="match status" value="1"/>
</dbReference>
<dbReference type="Pfam" id="PF00069">
    <property type="entry name" value="Pkinase"/>
    <property type="match status" value="1"/>
</dbReference>
<dbReference type="InterPro" id="IPR045269">
    <property type="entry name" value="Atg1-like"/>
</dbReference>
<dbReference type="GO" id="GO:0005737">
    <property type="term" value="C:cytoplasm"/>
    <property type="evidence" value="ECO:0007669"/>
    <property type="project" value="TreeGrafter"/>
</dbReference>
<evidence type="ECO:0000313" key="9">
    <source>
        <dbReference type="Proteomes" id="UP000324897"/>
    </source>
</evidence>
<dbReference type="FunFam" id="3.30.200.20:FF:000042">
    <property type="entry name" value="Aurora kinase A"/>
    <property type="match status" value="1"/>
</dbReference>
<feature type="compositionally biased region" description="Basic and acidic residues" evidence="6">
    <location>
        <begin position="427"/>
        <end position="439"/>
    </location>
</feature>
<dbReference type="OrthoDB" id="346907at2759"/>
<dbReference type="EMBL" id="RWGY01000004">
    <property type="protein sequence ID" value="TVU47613.1"/>
    <property type="molecule type" value="Genomic_DNA"/>
</dbReference>
<dbReference type="PANTHER" id="PTHR24348:SF68">
    <property type="entry name" value="SERINE_THREONINE-PROTEIN KINASE ATG1C"/>
    <property type="match status" value="1"/>
</dbReference>
<gene>
    <name evidence="8" type="ORF">EJB05_07219</name>
</gene>
<sequence>RPAPPLVKTTWFGFLLSRLAFSFLFRAATPTRLLLPAGASLAGTAAPQESWRRVGDRPGGGTMADGASAGRGGRRRVVGEYELLRPIGSGAYSQVWLGRHLVRDTEVAVKEIAMERLSSKLRESLLSEVDILRRIRHPNIIALHDSMKDHGKIYLILEYCRGGDLHAYLQRRKRVPETMLRENNVVHRDLKPQNILLVENNENSLLKIADFGFAKFLQPSALAETLCGSPLYMAPEVMQAQKYDAKADLWSVGVILYQLVTGYPPFNGDNQIQLLKNILSSREIRFPSDCELSHGCIDLCRKLLQLNSVERLTVEEFVNHPFLSEHAPERTVGRTPSDIRDGFPFINSSPTRPSSQSSQEDCMPFPLDDESSGQDENPIPESKSPIKSYGFVMGKRLDKTSGQSPSKYPGLFSRYIMGNNYAPGSQRTDHPGKKTKEAQGHIGGYQEDSPLIDSLEFVDQEYVFVSGPHPEGSSSSTNSSRQHNLPSKYDNSSVSPPKISLLSSPMPINGLPINRQQSAGTGSLDSHCSPVSGTSQGSADMSDAMDQPPSDYLMRIRLLEQYASAIAQLIKEEIKGGRHLEAFSIQLVVLAIWKQAIHLFNAYSASVSGDSHSQDIPMKGFSADAPHLHSSSQLADDGMQIERHFLAEVEYAEELAGIVGQIADATEMPDAIEIVFQSALQLGRRGGVDEMMGKAAVAISLYMRAVSMLRFLLIEAPSLALNPPLTLTRLDRHRLRTYIEALNTRLGQLQCQRH</sequence>
<feature type="region of interest" description="Disordered" evidence="6">
    <location>
        <begin position="328"/>
        <end position="388"/>
    </location>
</feature>
<organism evidence="8 9">
    <name type="scientific">Eragrostis curvula</name>
    <name type="common">weeping love grass</name>
    <dbReference type="NCBI Taxonomy" id="38414"/>
    <lineage>
        <taxon>Eukaryota</taxon>
        <taxon>Viridiplantae</taxon>
        <taxon>Streptophyta</taxon>
        <taxon>Embryophyta</taxon>
        <taxon>Tracheophyta</taxon>
        <taxon>Spermatophyta</taxon>
        <taxon>Magnoliopsida</taxon>
        <taxon>Liliopsida</taxon>
        <taxon>Poales</taxon>
        <taxon>Poaceae</taxon>
        <taxon>PACMAD clade</taxon>
        <taxon>Chloridoideae</taxon>
        <taxon>Eragrostideae</taxon>
        <taxon>Eragrostidinae</taxon>
        <taxon>Eragrostis</taxon>
    </lineage>
</organism>
<dbReference type="InterPro" id="IPR000719">
    <property type="entry name" value="Prot_kinase_dom"/>
</dbReference>
<dbReference type="GO" id="GO:0010506">
    <property type="term" value="P:regulation of autophagy"/>
    <property type="evidence" value="ECO:0007669"/>
    <property type="project" value="InterPro"/>
</dbReference>
<evidence type="ECO:0000256" key="4">
    <source>
        <dbReference type="ARBA" id="ARBA00022840"/>
    </source>
</evidence>
<keyword evidence="3" id="KW-0418">Kinase</keyword>
<dbReference type="AlphaFoldDB" id="A0A5J9WHS0"/>
<feature type="region of interest" description="Disordered" evidence="6">
    <location>
        <begin position="46"/>
        <end position="71"/>
    </location>
</feature>
<proteinExistence type="predicted"/>
<keyword evidence="2 5" id="KW-0547">Nucleotide-binding</keyword>
<feature type="compositionally biased region" description="Low complexity" evidence="6">
    <location>
        <begin position="348"/>
        <end position="359"/>
    </location>
</feature>
<dbReference type="Proteomes" id="UP000324897">
    <property type="component" value="Chromosome 5"/>
</dbReference>
<dbReference type="Pfam" id="PF24497">
    <property type="entry name" value="MIT_ATG1"/>
    <property type="match status" value="1"/>
</dbReference>
<evidence type="ECO:0000256" key="6">
    <source>
        <dbReference type="SAM" id="MobiDB-lite"/>
    </source>
</evidence>
<dbReference type="InterPro" id="IPR017441">
    <property type="entry name" value="Protein_kinase_ATP_BS"/>
</dbReference>
<dbReference type="PROSITE" id="PS00107">
    <property type="entry name" value="PROTEIN_KINASE_ATP"/>
    <property type="match status" value="1"/>
</dbReference>
<evidence type="ECO:0000259" key="7">
    <source>
        <dbReference type="PROSITE" id="PS50011"/>
    </source>
</evidence>
<protein>
    <recommendedName>
        <fullName evidence="7">Protein kinase domain-containing protein</fullName>
    </recommendedName>
</protein>
<dbReference type="InterPro" id="IPR011009">
    <property type="entry name" value="Kinase-like_dom_sf"/>
</dbReference>
<comment type="caution">
    <text evidence="8">The sequence shown here is derived from an EMBL/GenBank/DDBJ whole genome shotgun (WGS) entry which is preliminary data.</text>
</comment>
<accession>A0A5J9WHS0</accession>
<feature type="compositionally biased region" description="Polar residues" evidence="6">
    <location>
        <begin position="514"/>
        <end position="539"/>
    </location>
</feature>
<dbReference type="PROSITE" id="PS00108">
    <property type="entry name" value="PROTEIN_KINASE_ST"/>
    <property type="match status" value="1"/>
</dbReference>
<dbReference type="PROSITE" id="PS50011">
    <property type="entry name" value="PROTEIN_KINASE_DOM"/>
    <property type="match status" value="1"/>
</dbReference>
<keyword evidence="4 5" id="KW-0067">ATP-binding</keyword>